<dbReference type="GO" id="GO:0005615">
    <property type="term" value="C:extracellular space"/>
    <property type="evidence" value="ECO:0007669"/>
    <property type="project" value="TreeGrafter"/>
</dbReference>
<gene>
    <name evidence="2" type="ORF">CCUR1050_LOCUS30823</name>
</gene>
<dbReference type="InterPro" id="IPR008160">
    <property type="entry name" value="Collagen"/>
</dbReference>
<dbReference type="AlphaFoldDB" id="A0A7S0QXE5"/>
<evidence type="ECO:0000313" key="2">
    <source>
        <dbReference type="EMBL" id="CAD8658575.1"/>
    </source>
</evidence>
<accession>A0A7S0QXE5</accession>
<reference evidence="2" key="1">
    <citation type="submission" date="2021-01" db="EMBL/GenBank/DDBJ databases">
        <authorList>
            <person name="Corre E."/>
            <person name="Pelletier E."/>
            <person name="Niang G."/>
            <person name="Scheremetjew M."/>
            <person name="Finn R."/>
            <person name="Kale V."/>
            <person name="Holt S."/>
            <person name="Cochrane G."/>
            <person name="Meng A."/>
            <person name="Brown T."/>
            <person name="Cohen L."/>
        </authorList>
    </citation>
    <scope>NUCLEOTIDE SEQUENCE</scope>
    <source>
        <strain evidence="2">CCAP979/52</strain>
    </source>
</reference>
<dbReference type="Pfam" id="PF01391">
    <property type="entry name" value="Collagen"/>
    <property type="match status" value="1"/>
</dbReference>
<evidence type="ECO:0000256" key="1">
    <source>
        <dbReference type="SAM" id="MobiDB-lite"/>
    </source>
</evidence>
<feature type="region of interest" description="Disordered" evidence="1">
    <location>
        <begin position="1"/>
        <end position="65"/>
    </location>
</feature>
<name>A0A7S0QXE5_9CRYP</name>
<organism evidence="2">
    <name type="scientific">Cryptomonas curvata</name>
    <dbReference type="NCBI Taxonomy" id="233186"/>
    <lineage>
        <taxon>Eukaryota</taxon>
        <taxon>Cryptophyceae</taxon>
        <taxon>Cryptomonadales</taxon>
        <taxon>Cryptomonadaceae</taxon>
        <taxon>Cryptomonas</taxon>
    </lineage>
</organism>
<dbReference type="GO" id="GO:0031012">
    <property type="term" value="C:extracellular matrix"/>
    <property type="evidence" value="ECO:0007669"/>
    <property type="project" value="TreeGrafter"/>
</dbReference>
<proteinExistence type="predicted"/>
<feature type="compositionally biased region" description="Low complexity" evidence="1">
    <location>
        <begin position="1"/>
        <end position="14"/>
    </location>
</feature>
<protein>
    <submittedName>
        <fullName evidence="2">Uncharacterized protein</fullName>
    </submittedName>
</protein>
<dbReference type="PANTHER" id="PTHR24023">
    <property type="entry name" value="COLLAGEN ALPHA"/>
    <property type="match status" value="1"/>
</dbReference>
<sequence>MNGLNGLNGEPGLQGPKGMQGAPGPMGATGPQGPKGAAGPAGPQGEVGPVGPEGRAGPAGPAGPAGAVSLGLKCTRIGGQMFEGICFKATLLSENQDQAPEECRTWQPSAKWGQQAWMDLATMFQTQRMSTNINRGSAGGRCNNFKAVTSFTQDPTSSLVWVNQKAFTFSPTGAGSSCTLYNGDTTVAVYACAL</sequence>
<dbReference type="InterPro" id="IPR050149">
    <property type="entry name" value="Collagen_superfamily"/>
</dbReference>
<dbReference type="PANTHER" id="PTHR24023:SF1082">
    <property type="entry name" value="COLLAGEN TRIPLE HELIX REPEAT"/>
    <property type="match status" value="1"/>
</dbReference>
<dbReference type="EMBL" id="HBEZ01056118">
    <property type="protein sequence ID" value="CAD8658575.1"/>
    <property type="molecule type" value="Transcribed_RNA"/>
</dbReference>
<feature type="compositionally biased region" description="Low complexity" evidence="1">
    <location>
        <begin position="28"/>
        <end position="65"/>
    </location>
</feature>